<comment type="caution">
    <text evidence="2">The sequence shown here is derived from an EMBL/GenBank/DDBJ whole genome shotgun (WGS) entry which is preliminary data.</text>
</comment>
<evidence type="ECO:0000313" key="2">
    <source>
        <dbReference type="EMBL" id="CAH2088189.1"/>
    </source>
</evidence>
<dbReference type="Proteomes" id="UP001153954">
    <property type="component" value="Unassembled WGS sequence"/>
</dbReference>
<protein>
    <submittedName>
        <fullName evidence="2">Uncharacterized protein</fullName>
    </submittedName>
</protein>
<organism evidence="2 3">
    <name type="scientific">Euphydryas editha</name>
    <name type="common">Edith's checkerspot</name>
    <dbReference type="NCBI Taxonomy" id="104508"/>
    <lineage>
        <taxon>Eukaryota</taxon>
        <taxon>Metazoa</taxon>
        <taxon>Ecdysozoa</taxon>
        <taxon>Arthropoda</taxon>
        <taxon>Hexapoda</taxon>
        <taxon>Insecta</taxon>
        <taxon>Pterygota</taxon>
        <taxon>Neoptera</taxon>
        <taxon>Endopterygota</taxon>
        <taxon>Lepidoptera</taxon>
        <taxon>Glossata</taxon>
        <taxon>Ditrysia</taxon>
        <taxon>Papilionoidea</taxon>
        <taxon>Nymphalidae</taxon>
        <taxon>Nymphalinae</taxon>
        <taxon>Euphydryas</taxon>
    </lineage>
</organism>
<dbReference type="AlphaFoldDB" id="A0AAU9TKQ6"/>
<feature type="compositionally biased region" description="Polar residues" evidence="1">
    <location>
        <begin position="70"/>
        <end position="86"/>
    </location>
</feature>
<name>A0AAU9TKQ6_EUPED</name>
<feature type="region of interest" description="Disordered" evidence="1">
    <location>
        <begin position="70"/>
        <end position="118"/>
    </location>
</feature>
<keyword evidence="3" id="KW-1185">Reference proteome</keyword>
<proteinExistence type="predicted"/>
<accession>A0AAU9TKQ6</accession>
<feature type="compositionally biased region" description="Basic and acidic residues" evidence="1">
    <location>
        <begin position="89"/>
        <end position="116"/>
    </location>
</feature>
<reference evidence="2" key="1">
    <citation type="submission" date="2022-03" db="EMBL/GenBank/DDBJ databases">
        <authorList>
            <person name="Tunstrom K."/>
        </authorList>
    </citation>
    <scope>NUCLEOTIDE SEQUENCE</scope>
</reference>
<dbReference type="EMBL" id="CAKOGL010000007">
    <property type="protein sequence ID" value="CAH2088189.1"/>
    <property type="molecule type" value="Genomic_DNA"/>
</dbReference>
<evidence type="ECO:0000313" key="3">
    <source>
        <dbReference type="Proteomes" id="UP001153954"/>
    </source>
</evidence>
<evidence type="ECO:0000256" key="1">
    <source>
        <dbReference type="SAM" id="MobiDB-lite"/>
    </source>
</evidence>
<sequence length="141" mass="15633">MWQNASAAMSGANGTASAAARRVLTSRSRFSYGGVAHGAGKWTACSSTAPGKVKFNRIADSRLTLTSRTSAAYESIRSPPSVSPPQNFLRRERERRLAARKSQCREGSERRRREPKQSITLKTTCESALIKLFIERRVEMI</sequence>
<gene>
    <name evidence="2" type="ORF">EEDITHA_LOCUS4376</name>
</gene>